<feature type="domain" description="Peptidase C14 caspase" evidence="4">
    <location>
        <begin position="11"/>
        <end position="231"/>
    </location>
</feature>
<feature type="region of interest" description="Disordered" evidence="3">
    <location>
        <begin position="246"/>
        <end position="280"/>
    </location>
</feature>
<dbReference type="Gene3D" id="3.40.50.1460">
    <property type="match status" value="1"/>
</dbReference>
<evidence type="ECO:0000313" key="6">
    <source>
        <dbReference type="Proteomes" id="UP001601422"/>
    </source>
</evidence>
<evidence type="ECO:0000259" key="4">
    <source>
        <dbReference type="Pfam" id="PF00656"/>
    </source>
</evidence>
<dbReference type="InterPro" id="IPR001680">
    <property type="entry name" value="WD40_rpt"/>
</dbReference>
<dbReference type="NCBIfam" id="NF047832">
    <property type="entry name" value="caspase_w_EACC1"/>
    <property type="match status" value="1"/>
</dbReference>
<dbReference type="InterPro" id="IPR036322">
    <property type="entry name" value="WD40_repeat_dom_sf"/>
</dbReference>
<dbReference type="InterPro" id="IPR011600">
    <property type="entry name" value="Pept_C14_caspase"/>
</dbReference>
<proteinExistence type="predicted"/>
<comment type="caution">
    <text evidence="5">The sequence shown here is derived from an EMBL/GenBank/DDBJ whole genome shotgun (WGS) entry which is preliminary data.</text>
</comment>
<dbReference type="Proteomes" id="UP001601422">
    <property type="component" value="Unassembled WGS sequence"/>
</dbReference>
<evidence type="ECO:0000256" key="3">
    <source>
        <dbReference type="SAM" id="MobiDB-lite"/>
    </source>
</evidence>
<evidence type="ECO:0000313" key="5">
    <source>
        <dbReference type="EMBL" id="MFF0006797.1"/>
    </source>
</evidence>
<evidence type="ECO:0000256" key="1">
    <source>
        <dbReference type="ARBA" id="ARBA00022574"/>
    </source>
</evidence>
<dbReference type="InterPro" id="IPR015943">
    <property type="entry name" value="WD40/YVTN_repeat-like_dom_sf"/>
</dbReference>
<feature type="compositionally biased region" description="Low complexity" evidence="3">
    <location>
        <begin position="256"/>
        <end position="266"/>
    </location>
</feature>
<dbReference type="SUPFAM" id="SSF50978">
    <property type="entry name" value="WD40 repeat-like"/>
    <property type="match status" value="1"/>
</dbReference>
<keyword evidence="1" id="KW-0853">WD repeat</keyword>
<dbReference type="InterPro" id="IPR029030">
    <property type="entry name" value="Caspase-like_dom_sf"/>
</dbReference>
<dbReference type="Pfam" id="PF00656">
    <property type="entry name" value="Peptidase_C14"/>
    <property type="match status" value="1"/>
</dbReference>
<accession>A0ABW6N2F9</accession>
<gene>
    <name evidence="5" type="ORF">ACFYQT_25560</name>
</gene>
<dbReference type="Gene3D" id="2.130.10.10">
    <property type="entry name" value="YVTN repeat-like/Quinoprotein amine dehydrogenase"/>
    <property type="match status" value="2"/>
</dbReference>
<evidence type="ECO:0000256" key="2">
    <source>
        <dbReference type="ARBA" id="ARBA00022737"/>
    </source>
</evidence>
<protein>
    <submittedName>
        <fullName evidence="5">Caspase family protein</fullName>
    </submittedName>
</protein>
<dbReference type="PANTHER" id="PTHR22847">
    <property type="entry name" value="WD40 REPEAT PROTEIN"/>
    <property type="match status" value="1"/>
</dbReference>
<keyword evidence="2" id="KW-0677">Repeat</keyword>
<sequence length="628" mass="66398">MSVLPDPQASRALLIGTSRYNDPGLTSLPAVAENLTALARTLRDPGVWGLPKTHCTTISNPATAAEVIDPIIEAAQQATDTLLVYYAGHGLIARRDAELHLALTGSRPNAAHTALPYGALRDELLNTRARRQVVILDCCYSGRALGRMASADAATVLADEAAIEGTYLIAAAAETRTALSVPGEPHTAFTSELLTTLDRGIPGAGPHLDLDTLYRHVETTLRAKQRPRPQRRIRNTADRLAFHNRAHVPAPPAPAPTAAQPAASPDPLGPHPAGVARDTRRVSRRRAFIGGAVALVTAGTATSAALWPWGDDDNAVRTRRLTDGEIGGVAYSLDGRTLVTIGLSGTQVWDATTGKMLAETTAAQSGSPSFLAFNPDGKTFVTSGGDVFVHEATTAVPVSTLLAVPDHDIVPLAFSPDGTMLACGGADTRGVDDSGDAEDRKNSFRVVDPSTGSVRASSSDHDVRAVAFSPDGKKIACAGAGCWLWDVAGRRFGHEIGLNNGSYAVLFTPDGRLVTAGEYGVRLWDAASLRIKASLLAGPTYAMALHRNGRTIAFAGPDGVQLWDLTTRRRTATLTDNTTQTLAWSPDGRTLAGATSQYSVKNRRWGTPYDSGCLLWRIPVRLLPTSSS</sequence>
<organism evidence="5 6">
    <name type="scientific">Streptomyces tibetensis</name>
    <dbReference type="NCBI Taxonomy" id="2382123"/>
    <lineage>
        <taxon>Bacteria</taxon>
        <taxon>Bacillati</taxon>
        <taxon>Actinomycetota</taxon>
        <taxon>Actinomycetes</taxon>
        <taxon>Kitasatosporales</taxon>
        <taxon>Streptomycetaceae</taxon>
        <taxon>Streptomyces</taxon>
    </lineage>
</organism>
<dbReference type="PANTHER" id="PTHR22847:SF637">
    <property type="entry name" value="WD REPEAT DOMAIN 5B"/>
    <property type="match status" value="1"/>
</dbReference>
<dbReference type="EMBL" id="JBIAJP010000007">
    <property type="protein sequence ID" value="MFF0006797.1"/>
    <property type="molecule type" value="Genomic_DNA"/>
</dbReference>
<dbReference type="SMART" id="SM00320">
    <property type="entry name" value="WD40"/>
    <property type="match status" value="7"/>
</dbReference>
<reference evidence="5 6" key="1">
    <citation type="submission" date="2024-10" db="EMBL/GenBank/DDBJ databases">
        <title>The Natural Products Discovery Center: Release of the First 8490 Sequenced Strains for Exploring Actinobacteria Biosynthetic Diversity.</title>
        <authorList>
            <person name="Kalkreuter E."/>
            <person name="Kautsar S.A."/>
            <person name="Yang D."/>
            <person name="Bader C.D."/>
            <person name="Teijaro C.N."/>
            <person name="Fluegel L."/>
            <person name="Davis C.M."/>
            <person name="Simpson J.R."/>
            <person name="Lauterbach L."/>
            <person name="Steele A.D."/>
            <person name="Gui C."/>
            <person name="Meng S."/>
            <person name="Li G."/>
            <person name="Viehrig K."/>
            <person name="Ye F."/>
            <person name="Su P."/>
            <person name="Kiefer A.F."/>
            <person name="Nichols A."/>
            <person name="Cepeda A.J."/>
            <person name="Yan W."/>
            <person name="Fan B."/>
            <person name="Jiang Y."/>
            <person name="Adhikari A."/>
            <person name="Zheng C.-J."/>
            <person name="Schuster L."/>
            <person name="Cowan T.M."/>
            <person name="Smanski M.J."/>
            <person name="Chevrette M.G."/>
            <person name="De Carvalho L.P.S."/>
            <person name="Shen B."/>
        </authorList>
    </citation>
    <scope>NUCLEOTIDE SEQUENCE [LARGE SCALE GENOMIC DNA]</scope>
    <source>
        <strain evidence="5 6">NPDC005497</strain>
    </source>
</reference>
<keyword evidence="6" id="KW-1185">Reference proteome</keyword>
<dbReference type="Pfam" id="PF00400">
    <property type="entry name" value="WD40"/>
    <property type="match status" value="1"/>
</dbReference>
<dbReference type="SUPFAM" id="SSF52129">
    <property type="entry name" value="Caspase-like"/>
    <property type="match status" value="1"/>
</dbReference>
<name>A0ABW6N2F9_9ACTN</name>
<dbReference type="RefSeq" id="WP_389831514.1">
    <property type="nucleotide sequence ID" value="NZ_JBIAJP010000007.1"/>
</dbReference>